<dbReference type="AlphaFoldDB" id="A0A4C2AA22"/>
<organism evidence="1 2">
    <name type="scientific">Eumeta variegata</name>
    <name type="common">Bagworm moth</name>
    <name type="synonym">Eumeta japonica</name>
    <dbReference type="NCBI Taxonomy" id="151549"/>
    <lineage>
        <taxon>Eukaryota</taxon>
        <taxon>Metazoa</taxon>
        <taxon>Ecdysozoa</taxon>
        <taxon>Arthropoda</taxon>
        <taxon>Hexapoda</taxon>
        <taxon>Insecta</taxon>
        <taxon>Pterygota</taxon>
        <taxon>Neoptera</taxon>
        <taxon>Endopterygota</taxon>
        <taxon>Lepidoptera</taxon>
        <taxon>Glossata</taxon>
        <taxon>Ditrysia</taxon>
        <taxon>Tineoidea</taxon>
        <taxon>Psychidae</taxon>
        <taxon>Oiketicinae</taxon>
        <taxon>Eumeta</taxon>
    </lineage>
</organism>
<dbReference type="OrthoDB" id="411871at2759"/>
<proteinExistence type="predicted"/>
<accession>A0A4C2AA22</accession>
<keyword evidence="2" id="KW-1185">Reference proteome</keyword>
<name>A0A4C2AA22_EUMVA</name>
<reference evidence="1 2" key="1">
    <citation type="journal article" date="2019" name="Commun. Biol.">
        <title>The bagworm genome reveals a unique fibroin gene that provides high tensile strength.</title>
        <authorList>
            <person name="Kono N."/>
            <person name="Nakamura H."/>
            <person name="Ohtoshi R."/>
            <person name="Tomita M."/>
            <person name="Numata K."/>
            <person name="Arakawa K."/>
        </authorList>
    </citation>
    <scope>NUCLEOTIDE SEQUENCE [LARGE SCALE GENOMIC DNA]</scope>
</reference>
<dbReference type="EMBL" id="BGZK01002725">
    <property type="protein sequence ID" value="GBP96049.1"/>
    <property type="molecule type" value="Genomic_DNA"/>
</dbReference>
<gene>
    <name evidence="1" type="ORF">EVAR_63148_1</name>
</gene>
<evidence type="ECO:0000313" key="1">
    <source>
        <dbReference type="EMBL" id="GBP96049.1"/>
    </source>
</evidence>
<protein>
    <submittedName>
        <fullName evidence="1">Uncharacterized protein</fullName>
    </submittedName>
</protein>
<dbReference type="Proteomes" id="UP000299102">
    <property type="component" value="Unassembled WGS sequence"/>
</dbReference>
<sequence>MASGLSAEDNTDHVSLRFIQSNLQRSKLALYQLLIEAERMLSRPKGNPTPRREPNKTAIIVLDSGVDVEEDQTLIDENVIAAGLVLCRCISKGTSPSARTSFVCGMSARNSGWTK</sequence>
<evidence type="ECO:0000313" key="2">
    <source>
        <dbReference type="Proteomes" id="UP000299102"/>
    </source>
</evidence>
<comment type="caution">
    <text evidence="1">The sequence shown here is derived from an EMBL/GenBank/DDBJ whole genome shotgun (WGS) entry which is preliminary data.</text>
</comment>